<evidence type="ECO:0000259" key="3">
    <source>
        <dbReference type="Pfam" id="PF17782"/>
    </source>
</evidence>
<dbReference type="InterPro" id="IPR041614">
    <property type="entry name" value="DprA_WH"/>
</dbReference>
<evidence type="ECO:0000313" key="4">
    <source>
        <dbReference type="EMBL" id="PIT89674.1"/>
    </source>
</evidence>
<feature type="domain" description="DprA winged helix" evidence="3">
    <location>
        <begin position="317"/>
        <end position="367"/>
    </location>
</feature>
<accession>A0A2M6WA98</accession>
<evidence type="ECO:0000256" key="1">
    <source>
        <dbReference type="ARBA" id="ARBA00006525"/>
    </source>
</evidence>
<dbReference type="NCBIfam" id="TIGR00732">
    <property type="entry name" value="dprA"/>
    <property type="match status" value="1"/>
</dbReference>
<organism evidence="4 5">
    <name type="scientific">Candidatus Kuenenbacteria bacterium CG10_big_fil_rev_8_21_14_0_10_36_11</name>
    <dbReference type="NCBI Taxonomy" id="1974618"/>
    <lineage>
        <taxon>Bacteria</taxon>
        <taxon>Candidatus Kueneniibacteriota</taxon>
    </lineage>
</organism>
<dbReference type="AlphaFoldDB" id="A0A2M6WA98"/>
<dbReference type="Pfam" id="PF17782">
    <property type="entry name" value="WHD_DprA"/>
    <property type="match status" value="1"/>
</dbReference>
<gene>
    <name evidence="4" type="primary">dprA</name>
    <name evidence="4" type="ORF">COU23_02545</name>
</gene>
<dbReference type="EMBL" id="PFBP01000040">
    <property type="protein sequence ID" value="PIT89674.1"/>
    <property type="molecule type" value="Genomic_DNA"/>
</dbReference>
<comment type="similarity">
    <text evidence="1">Belongs to the DprA/Smf family.</text>
</comment>
<proteinExistence type="inferred from homology"/>
<dbReference type="InterPro" id="IPR036390">
    <property type="entry name" value="WH_DNA-bd_sf"/>
</dbReference>
<reference evidence="5" key="1">
    <citation type="submission" date="2017-09" db="EMBL/GenBank/DDBJ databases">
        <title>Depth-based differentiation of microbial function through sediment-hosted aquifers and enrichment of novel symbionts in the deep terrestrial subsurface.</title>
        <authorList>
            <person name="Probst A.J."/>
            <person name="Ladd B."/>
            <person name="Jarett J.K."/>
            <person name="Geller-Mcgrath D.E."/>
            <person name="Sieber C.M.K."/>
            <person name="Emerson J.B."/>
            <person name="Anantharaman K."/>
            <person name="Thomas B.C."/>
            <person name="Malmstrom R."/>
            <person name="Stieglmeier M."/>
            <person name="Klingl A."/>
            <person name="Woyke T."/>
            <person name="Ryan C.M."/>
            <person name="Banfield J.F."/>
        </authorList>
    </citation>
    <scope>NUCLEOTIDE SEQUENCE [LARGE SCALE GENOMIC DNA]</scope>
</reference>
<dbReference type="Pfam" id="PF02481">
    <property type="entry name" value="DNA_processg_A"/>
    <property type="match status" value="1"/>
</dbReference>
<sequence>MSNQTVNNNFLENPELRYWIGFSMLPKIGPMRMKRIWHYFQSMQLAWSAEMIDLTQAGLEEQIAEEIILKRGDIDLNNILEIMARENIKAVTLADDFYPKLLQEIYAPPPILFYQGEFNSAKDEFSLAIVGTRKLSNYGRQVTPEITKALAESGLVIISGLALGIDSIAHETALESGGRTIAVLGSGLDREHIYPAANYNLCAKIIASGGAIISEYPPGTESLRQHFPQRNRIISGLSLGTLIIEAPEESGALLTARFALEQNREIFAIPGSIYSPNSLGPNNLIRMGAKLVTRAEDILEALDLNLVKEYVETKKIIPDSPEEAKILAHLSHEPIHFNELVKLTKLDTSVLNSTLTLMEMKGRVRNLGSLMYVIK</sequence>
<dbReference type="PANTHER" id="PTHR43022:SF1">
    <property type="entry name" value="PROTEIN SMF"/>
    <property type="match status" value="1"/>
</dbReference>
<dbReference type="GO" id="GO:0009294">
    <property type="term" value="P:DNA-mediated transformation"/>
    <property type="evidence" value="ECO:0007669"/>
    <property type="project" value="InterPro"/>
</dbReference>
<evidence type="ECO:0000313" key="5">
    <source>
        <dbReference type="Proteomes" id="UP000231464"/>
    </source>
</evidence>
<dbReference type="Gene3D" id="1.10.10.10">
    <property type="entry name" value="Winged helix-like DNA-binding domain superfamily/Winged helix DNA-binding domain"/>
    <property type="match status" value="1"/>
</dbReference>
<dbReference type="PANTHER" id="PTHR43022">
    <property type="entry name" value="PROTEIN SMF"/>
    <property type="match status" value="1"/>
</dbReference>
<dbReference type="InterPro" id="IPR003488">
    <property type="entry name" value="DprA"/>
</dbReference>
<dbReference type="SUPFAM" id="SSF102405">
    <property type="entry name" value="MCP/YpsA-like"/>
    <property type="match status" value="1"/>
</dbReference>
<evidence type="ECO:0000259" key="2">
    <source>
        <dbReference type="Pfam" id="PF02481"/>
    </source>
</evidence>
<dbReference type="InterPro" id="IPR057666">
    <property type="entry name" value="DrpA_SLOG"/>
</dbReference>
<dbReference type="SUPFAM" id="SSF47781">
    <property type="entry name" value="RuvA domain 2-like"/>
    <property type="match status" value="1"/>
</dbReference>
<feature type="domain" description="Smf/DprA SLOG" evidence="2">
    <location>
        <begin position="90"/>
        <end position="302"/>
    </location>
</feature>
<name>A0A2M6WA98_9BACT</name>
<dbReference type="InterPro" id="IPR036388">
    <property type="entry name" value="WH-like_DNA-bd_sf"/>
</dbReference>
<dbReference type="Proteomes" id="UP000231464">
    <property type="component" value="Unassembled WGS sequence"/>
</dbReference>
<comment type="caution">
    <text evidence="4">The sequence shown here is derived from an EMBL/GenBank/DDBJ whole genome shotgun (WGS) entry which is preliminary data.</text>
</comment>
<protein>
    <submittedName>
        <fullName evidence="4">DNA-protecting protein DprA</fullName>
    </submittedName>
</protein>
<dbReference type="InterPro" id="IPR010994">
    <property type="entry name" value="RuvA_2-like"/>
</dbReference>
<dbReference type="Gene3D" id="3.40.50.450">
    <property type="match status" value="1"/>
</dbReference>
<dbReference type="SUPFAM" id="SSF46785">
    <property type="entry name" value="Winged helix' DNA-binding domain"/>
    <property type="match status" value="1"/>
</dbReference>